<dbReference type="EMBL" id="JAUZEE010000003">
    <property type="protein sequence ID" value="MDP4300717.1"/>
    <property type="molecule type" value="Genomic_DNA"/>
</dbReference>
<keyword evidence="3" id="KW-0175">Coiled coil</keyword>
<evidence type="ECO:0000313" key="7">
    <source>
        <dbReference type="Proteomes" id="UP001235760"/>
    </source>
</evidence>
<evidence type="ECO:0000256" key="4">
    <source>
        <dbReference type="SAM" id="MobiDB-lite"/>
    </source>
</evidence>
<proteinExistence type="predicted"/>
<dbReference type="PROSITE" id="PS50887">
    <property type="entry name" value="GGDEF"/>
    <property type="match status" value="1"/>
</dbReference>
<dbReference type="InterPro" id="IPR015168">
    <property type="entry name" value="SsuA/THI5"/>
</dbReference>
<dbReference type="InterPro" id="IPR000160">
    <property type="entry name" value="GGDEF_dom"/>
</dbReference>
<dbReference type="SUPFAM" id="SSF55073">
    <property type="entry name" value="Nucleotide cyclase"/>
    <property type="match status" value="1"/>
</dbReference>
<dbReference type="EC" id="2.7.7.65" evidence="1"/>
<dbReference type="PANTHER" id="PTHR45138:SF9">
    <property type="entry name" value="DIGUANYLATE CYCLASE DGCM-RELATED"/>
    <property type="match status" value="1"/>
</dbReference>
<dbReference type="InterPro" id="IPR043128">
    <property type="entry name" value="Rev_trsase/Diguanyl_cyclase"/>
</dbReference>
<dbReference type="InterPro" id="IPR050469">
    <property type="entry name" value="Diguanylate_Cyclase"/>
</dbReference>
<evidence type="ECO:0000313" key="6">
    <source>
        <dbReference type="EMBL" id="MDP4300717.1"/>
    </source>
</evidence>
<dbReference type="RefSeq" id="WP_305749253.1">
    <property type="nucleotide sequence ID" value="NZ_JAUZEE010000003.1"/>
</dbReference>
<dbReference type="Pfam" id="PF00990">
    <property type="entry name" value="GGDEF"/>
    <property type="match status" value="1"/>
</dbReference>
<dbReference type="Gene3D" id="3.30.450.20">
    <property type="entry name" value="PAS domain"/>
    <property type="match status" value="1"/>
</dbReference>
<dbReference type="Pfam" id="PF09084">
    <property type="entry name" value="NMT1"/>
    <property type="match status" value="1"/>
</dbReference>
<dbReference type="CDD" id="cd01949">
    <property type="entry name" value="GGDEF"/>
    <property type="match status" value="1"/>
</dbReference>
<keyword evidence="6" id="KW-0548">Nucleotidyltransferase</keyword>
<keyword evidence="7" id="KW-1185">Reference proteome</keyword>
<feature type="domain" description="GGDEF" evidence="5">
    <location>
        <begin position="542"/>
        <end position="674"/>
    </location>
</feature>
<dbReference type="Gene3D" id="3.30.70.270">
    <property type="match status" value="1"/>
</dbReference>
<feature type="region of interest" description="Disordered" evidence="4">
    <location>
        <begin position="679"/>
        <end position="701"/>
    </location>
</feature>
<comment type="caution">
    <text evidence="6">The sequence shown here is derived from an EMBL/GenBank/DDBJ whole genome shotgun (WGS) entry which is preliminary data.</text>
</comment>
<organism evidence="6 7">
    <name type="scientific">Leptothrix discophora</name>
    <dbReference type="NCBI Taxonomy" id="89"/>
    <lineage>
        <taxon>Bacteria</taxon>
        <taxon>Pseudomonadati</taxon>
        <taxon>Pseudomonadota</taxon>
        <taxon>Betaproteobacteria</taxon>
        <taxon>Burkholderiales</taxon>
        <taxon>Sphaerotilaceae</taxon>
        <taxon>Leptothrix</taxon>
    </lineage>
</organism>
<dbReference type="PANTHER" id="PTHR45138">
    <property type="entry name" value="REGULATORY COMPONENTS OF SENSORY TRANSDUCTION SYSTEM"/>
    <property type="match status" value="1"/>
</dbReference>
<name>A0ABT9G2N3_LEPDI</name>
<evidence type="ECO:0000256" key="2">
    <source>
        <dbReference type="ARBA" id="ARBA00034247"/>
    </source>
</evidence>
<protein>
    <recommendedName>
        <fullName evidence="1">diguanylate cyclase</fullName>
        <ecNumber evidence="1">2.7.7.65</ecNumber>
    </recommendedName>
</protein>
<dbReference type="Proteomes" id="UP001235760">
    <property type="component" value="Unassembled WGS sequence"/>
</dbReference>
<sequence>MACLPTAAMQAVSVQLSWTHQFQFAGYYVALARGYYREEGFDVELRPGGHGAAAPVDAVTLGRSEFGVGNAGLAVRRMKGADVVALAAVLQETPLVWIAARPPTDERAGAPALTHERLAELARARVMWRGKVDDQVELALPLAAAGIDLARVPQAMPPDPIEQFEAGEIELMSGYRSTEVQELRRRGVPHALIELDRRLPGFYSEILFTSGALAAQDPQRVERFRRATLKGWRAAFDDIEGTARLIHRLHAPHLGVEQLMAEGRELESLSHRDDIELGHMSQLHWRRVADEQVRLGLASEADLARLDGLLWRVDREPVALMPDPMRVALTGVVAALWLTVWGLWRIAARSRAEADQLKAAQQQQGDDDLRFQFLMDVAPFPVLMFGIRDGHVAYANERAIGALGLAGDSAELRIHDSLPSLRPGGELMQRLQSSRILRDVELERPGVGAEAAHWSLLTMRAVEYEGKPCAFAAAVDITLRKRAEIELSLLSAQRGRIIEEVEQLQAKLRDASVRDPLTGLFNRRYLDATLRRELHRSQRESRPLALMVVDADHFKRINDHYGHAGGDEVLRQIARVLQDRHRSEDVVCRYGGEEFVVVLPGSDLGFAAERAEQLRQLIAALEIPTDGGFAHITVSIGVAATLPGDDADRLFKRADAAVYQAKHEGRNRVVLASVATGPSLPAQVTLPGEPDRPAPAEADPS</sequence>
<dbReference type="GO" id="GO:0052621">
    <property type="term" value="F:diguanylate cyclase activity"/>
    <property type="evidence" value="ECO:0007669"/>
    <property type="project" value="UniProtKB-EC"/>
</dbReference>
<dbReference type="SMART" id="SM00267">
    <property type="entry name" value="GGDEF"/>
    <property type="match status" value="1"/>
</dbReference>
<evidence type="ECO:0000256" key="3">
    <source>
        <dbReference type="SAM" id="Coils"/>
    </source>
</evidence>
<gene>
    <name evidence="6" type="ORF">Q8X39_08720</name>
</gene>
<dbReference type="NCBIfam" id="TIGR00254">
    <property type="entry name" value="GGDEF"/>
    <property type="match status" value="1"/>
</dbReference>
<dbReference type="Gene3D" id="3.40.190.10">
    <property type="entry name" value="Periplasmic binding protein-like II"/>
    <property type="match status" value="2"/>
</dbReference>
<comment type="catalytic activity">
    <reaction evidence="2">
        <text>2 GTP = 3',3'-c-di-GMP + 2 diphosphate</text>
        <dbReference type="Rhea" id="RHEA:24898"/>
        <dbReference type="ChEBI" id="CHEBI:33019"/>
        <dbReference type="ChEBI" id="CHEBI:37565"/>
        <dbReference type="ChEBI" id="CHEBI:58805"/>
        <dbReference type="EC" id="2.7.7.65"/>
    </reaction>
</comment>
<reference evidence="6 7" key="1">
    <citation type="submission" date="2023-08" db="EMBL/GenBank/DDBJ databases">
        <authorList>
            <person name="Roldan D.M."/>
            <person name="Menes R.J."/>
        </authorList>
    </citation>
    <scope>NUCLEOTIDE SEQUENCE [LARGE SCALE GENOMIC DNA]</scope>
    <source>
        <strain evidence="6 7">CCM 2812</strain>
    </source>
</reference>
<feature type="coiled-coil region" evidence="3">
    <location>
        <begin position="487"/>
        <end position="514"/>
    </location>
</feature>
<evidence type="ECO:0000256" key="1">
    <source>
        <dbReference type="ARBA" id="ARBA00012528"/>
    </source>
</evidence>
<dbReference type="SUPFAM" id="SSF53850">
    <property type="entry name" value="Periplasmic binding protein-like II"/>
    <property type="match status" value="1"/>
</dbReference>
<accession>A0ABT9G2N3</accession>
<dbReference type="InterPro" id="IPR029787">
    <property type="entry name" value="Nucleotide_cyclase"/>
</dbReference>
<evidence type="ECO:0000259" key="5">
    <source>
        <dbReference type="PROSITE" id="PS50887"/>
    </source>
</evidence>
<keyword evidence="6" id="KW-0808">Transferase</keyword>